<evidence type="ECO:0000313" key="2">
    <source>
        <dbReference type="Proteomes" id="UP000622245"/>
    </source>
</evidence>
<proteinExistence type="predicted"/>
<evidence type="ECO:0000313" key="1">
    <source>
        <dbReference type="EMBL" id="MBM0273960.1"/>
    </source>
</evidence>
<protein>
    <recommendedName>
        <fullName evidence="3">Transcriptional regulator</fullName>
    </recommendedName>
</protein>
<comment type="caution">
    <text evidence="1">The sequence shown here is derived from an EMBL/GenBank/DDBJ whole genome shotgun (WGS) entry which is preliminary data.</text>
</comment>
<reference evidence="1 2" key="1">
    <citation type="submission" date="2021-01" db="EMBL/GenBank/DDBJ databases">
        <title>Draft genome sequence of Micromonospora sp. strain STR1s_6.</title>
        <authorList>
            <person name="Karlyshev A."/>
            <person name="Jawad R."/>
        </authorList>
    </citation>
    <scope>NUCLEOTIDE SEQUENCE [LARGE SCALE GENOMIC DNA]</scope>
    <source>
        <strain evidence="1 2">STR1S-6</strain>
    </source>
</reference>
<evidence type="ECO:0008006" key="3">
    <source>
        <dbReference type="Google" id="ProtNLM"/>
    </source>
</evidence>
<dbReference type="InterPro" id="IPR011990">
    <property type="entry name" value="TPR-like_helical_dom_sf"/>
</dbReference>
<sequence>MRRRTLVTGTLGGVVLGASAPAIGSAAVVGHDRLLFEPAAPGAAPVTIDALRTTMSQASANFHAVRYQQLARQLPELLRAAEATRDAAPTDRAGSVQTVLAEVYGLATRLSVKLHDPGVAWSMADRAVQAARACDDLHTLAETYRTAAVVLRRSGRHDEAQRMVIQAAAHLREHTRLKAGRDVSLYASMLATAAYTAARADRRDDAWTLAAEAGDALTSGTASGFGPNDLELYRSGIARALGDFGAAVDHASRVRIELFTTPERRARYWEDVALAWMGRGRAAEAWVALQEAEATAPQEVRYRPWAQDLTADLLARDRGVMLPGIRPFAARIQAAGPA</sequence>
<accession>A0ABS1Y983</accession>
<dbReference type="Proteomes" id="UP000622245">
    <property type="component" value="Unassembled WGS sequence"/>
</dbReference>
<dbReference type="SUPFAM" id="SSF48452">
    <property type="entry name" value="TPR-like"/>
    <property type="match status" value="1"/>
</dbReference>
<organism evidence="1 2">
    <name type="scientific">Micromonospora tarensis</name>
    <dbReference type="NCBI Taxonomy" id="2806100"/>
    <lineage>
        <taxon>Bacteria</taxon>
        <taxon>Bacillati</taxon>
        <taxon>Actinomycetota</taxon>
        <taxon>Actinomycetes</taxon>
        <taxon>Micromonosporales</taxon>
        <taxon>Micromonosporaceae</taxon>
        <taxon>Micromonospora</taxon>
    </lineage>
</organism>
<gene>
    <name evidence="1" type="ORF">JM949_00020</name>
</gene>
<dbReference type="RefSeq" id="WP_203146398.1">
    <property type="nucleotide sequence ID" value="NZ_JAEVHL010000001.1"/>
</dbReference>
<dbReference type="EMBL" id="JAEVHL010000001">
    <property type="protein sequence ID" value="MBM0273960.1"/>
    <property type="molecule type" value="Genomic_DNA"/>
</dbReference>
<keyword evidence="2" id="KW-1185">Reference proteome</keyword>
<dbReference type="Gene3D" id="1.25.40.10">
    <property type="entry name" value="Tetratricopeptide repeat domain"/>
    <property type="match status" value="1"/>
</dbReference>
<name>A0ABS1Y983_9ACTN</name>